<dbReference type="EMBL" id="JAMZMK010007699">
    <property type="protein sequence ID" value="KAI7743715.1"/>
    <property type="molecule type" value="Genomic_DNA"/>
</dbReference>
<proteinExistence type="predicted"/>
<evidence type="ECO:0000313" key="1">
    <source>
        <dbReference type="EMBL" id="KAI7743715.1"/>
    </source>
</evidence>
<reference evidence="1" key="1">
    <citation type="submission" date="2022-06" db="EMBL/GenBank/DDBJ databases">
        <title>Uncovering the hologenomic basis of an extraordinary plant invasion.</title>
        <authorList>
            <person name="Bieker V.C."/>
            <person name="Martin M.D."/>
            <person name="Gilbert T."/>
            <person name="Hodgins K."/>
            <person name="Battlay P."/>
            <person name="Petersen B."/>
            <person name="Wilson J."/>
        </authorList>
    </citation>
    <scope>NUCLEOTIDE SEQUENCE</scope>
    <source>
        <strain evidence="1">AA19_3_7</strain>
        <tissue evidence="1">Leaf</tissue>
    </source>
</reference>
<dbReference type="AlphaFoldDB" id="A0AAD5CM75"/>
<sequence>LYLCIWRRLCRWPCSQTTTVGGGGDKVILGMESDYRNPKNLSALLPGSISKPSVAVVLGSVVRGFIAPSPSPVKMMLKAVYAIEVCGNKEDVEKFSKHTMKRTAVVCGSGCRLDGGKDLSDA</sequence>
<organism evidence="1 2">
    <name type="scientific">Ambrosia artemisiifolia</name>
    <name type="common">Common ragweed</name>
    <dbReference type="NCBI Taxonomy" id="4212"/>
    <lineage>
        <taxon>Eukaryota</taxon>
        <taxon>Viridiplantae</taxon>
        <taxon>Streptophyta</taxon>
        <taxon>Embryophyta</taxon>
        <taxon>Tracheophyta</taxon>
        <taxon>Spermatophyta</taxon>
        <taxon>Magnoliopsida</taxon>
        <taxon>eudicotyledons</taxon>
        <taxon>Gunneridae</taxon>
        <taxon>Pentapetalae</taxon>
        <taxon>asterids</taxon>
        <taxon>campanulids</taxon>
        <taxon>Asterales</taxon>
        <taxon>Asteraceae</taxon>
        <taxon>Asteroideae</taxon>
        <taxon>Heliantheae alliance</taxon>
        <taxon>Heliantheae</taxon>
        <taxon>Ambrosia</taxon>
    </lineage>
</organism>
<keyword evidence="2" id="KW-1185">Reference proteome</keyword>
<comment type="caution">
    <text evidence="1">The sequence shown here is derived from an EMBL/GenBank/DDBJ whole genome shotgun (WGS) entry which is preliminary data.</text>
</comment>
<accession>A0AAD5CM75</accession>
<evidence type="ECO:0000313" key="2">
    <source>
        <dbReference type="Proteomes" id="UP001206925"/>
    </source>
</evidence>
<gene>
    <name evidence="1" type="ORF">M8C21_014981</name>
</gene>
<feature type="non-terminal residue" evidence="1">
    <location>
        <position position="122"/>
    </location>
</feature>
<dbReference type="Proteomes" id="UP001206925">
    <property type="component" value="Unassembled WGS sequence"/>
</dbReference>
<name>A0AAD5CM75_AMBAR</name>
<protein>
    <submittedName>
        <fullName evidence="1">Uncharacterized protein</fullName>
    </submittedName>
</protein>